<dbReference type="GO" id="GO:0016791">
    <property type="term" value="F:phosphatase activity"/>
    <property type="evidence" value="ECO:0007669"/>
    <property type="project" value="TreeGrafter"/>
</dbReference>
<dbReference type="Gene3D" id="3.60.21.10">
    <property type="match status" value="1"/>
</dbReference>
<dbReference type="AlphaFoldDB" id="A0A3M0C3Q1"/>
<dbReference type="RefSeq" id="WP_170163946.1">
    <property type="nucleotide sequence ID" value="NZ_REFR01000016.1"/>
</dbReference>
<dbReference type="InterPro" id="IPR029052">
    <property type="entry name" value="Metallo-depent_PP-like"/>
</dbReference>
<gene>
    <name evidence="2" type="ORF">BXY39_3630</name>
</gene>
<dbReference type="FunCoup" id="A0A3M0C3Q1">
    <property type="interactions" value="79"/>
</dbReference>
<dbReference type="Proteomes" id="UP000271227">
    <property type="component" value="Unassembled WGS sequence"/>
</dbReference>
<name>A0A3M0C3Q1_9PROT</name>
<dbReference type="PROSITE" id="PS00125">
    <property type="entry name" value="SER_THR_PHOSPHATASE"/>
    <property type="match status" value="1"/>
</dbReference>
<feature type="domain" description="Serine/threonine specific protein phosphatases" evidence="1">
    <location>
        <begin position="70"/>
        <end position="75"/>
    </location>
</feature>
<reference evidence="2 3" key="1">
    <citation type="submission" date="2018-10" db="EMBL/GenBank/DDBJ databases">
        <title>Genomic Encyclopedia of Archaeal and Bacterial Type Strains, Phase II (KMG-II): from individual species to whole genera.</title>
        <authorList>
            <person name="Goeker M."/>
        </authorList>
    </citation>
    <scope>NUCLEOTIDE SEQUENCE [LARGE SCALE GENOMIC DNA]</scope>
    <source>
        <strain evidence="2 3">DSM 25217</strain>
    </source>
</reference>
<dbReference type="InterPro" id="IPR050126">
    <property type="entry name" value="Ap4A_hydrolase"/>
</dbReference>
<dbReference type="GO" id="GO:0110154">
    <property type="term" value="P:RNA decapping"/>
    <property type="evidence" value="ECO:0007669"/>
    <property type="project" value="TreeGrafter"/>
</dbReference>
<dbReference type="Pfam" id="PF00149">
    <property type="entry name" value="Metallophos"/>
    <property type="match status" value="1"/>
</dbReference>
<accession>A0A3M0C3Q1</accession>
<organism evidence="2 3">
    <name type="scientific">Eilatimonas milleporae</name>
    <dbReference type="NCBI Taxonomy" id="911205"/>
    <lineage>
        <taxon>Bacteria</taxon>
        <taxon>Pseudomonadati</taxon>
        <taxon>Pseudomonadota</taxon>
        <taxon>Alphaproteobacteria</taxon>
        <taxon>Kordiimonadales</taxon>
        <taxon>Kordiimonadaceae</taxon>
        <taxon>Eilatimonas</taxon>
    </lineage>
</organism>
<dbReference type="InParanoid" id="A0A3M0C3Q1"/>
<dbReference type="EMBL" id="REFR01000016">
    <property type="protein sequence ID" value="RMB01446.1"/>
    <property type="molecule type" value="Genomic_DNA"/>
</dbReference>
<evidence type="ECO:0000313" key="3">
    <source>
        <dbReference type="Proteomes" id="UP000271227"/>
    </source>
</evidence>
<evidence type="ECO:0000313" key="2">
    <source>
        <dbReference type="EMBL" id="RMB01446.1"/>
    </source>
</evidence>
<comment type="caution">
    <text evidence="2">The sequence shown here is derived from an EMBL/GenBank/DDBJ whole genome shotgun (WGS) entry which is preliminary data.</text>
</comment>
<dbReference type="GO" id="GO:0008803">
    <property type="term" value="F:bis(5'-nucleosyl)-tetraphosphatase (symmetrical) activity"/>
    <property type="evidence" value="ECO:0007669"/>
    <property type="project" value="TreeGrafter"/>
</dbReference>
<dbReference type="InterPro" id="IPR004843">
    <property type="entry name" value="Calcineurin-like_PHP"/>
</dbReference>
<dbReference type="SUPFAM" id="SSF56300">
    <property type="entry name" value="Metallo-dependent phosphatases"/>
    <property type="match status" value="1"/>
</dbReference>
<sequence length="229" mass="25059">MHLRLPPNELGRDFLLGDLHGQTELLQASLTARGFDPSRDRVISVGDLVDRGPDSIGALRLIEEPWFFAVRGNHEVMMLDALATPENETNQTFWKMNGGGWTDSLDANTMAVAIKLATDLPLAITLDLPGGGVIGICHGEWPGQDWRMVDTAITDTAIRQTMVWGRQQIKERRVRSDHTAKLTVHGHTPIDAPTRLGSAFFIDTGAVYGGALTLLTAREALSWPQALVS</sequence>
<evidence type="ECO:0000259" key="1">
    <source>
        <dbReference type="PROSITE" id="PS00125"/>
    </source>
</evidence>
<keyword evidence="3" id="KW-1185">Reference proteome</keyword>
<protein>
    <submittedName>
        <fullName evidence="2">Serine/threonine protein phosphatase 1</fullName>
    </submittedName>
</protein>
<proteinExistence type="predicted"/>
<dbReference type="GO" id="GO:0005737">
    <property type="term" value="C:cytoplasm"/>
    <property type="evidence" value="ECO:0007669"/>
    <property type="project" value="TreeGrafter"/>
</dbReference>
<dbReference type="PANTHER" id="PTHR42850:SF10">
    <property type="entry name" value="SERINE_THREONINE-PROTEIN PHOSPHATASE 1"/>
    <property type="match status" value="1"/>
</dbReference>
<dbReference type="PANTHER" id="PTHR42850">
    <property type="entry name" value="METALLOPHOSPHOESTERASE"/>
    <property type="match status" value="1"/>
</dbReference>
<dbReference type="InterPro" id="IPR006186">
    <property type="entry name" value="Ser/Thr-sp_prot-phosphatase"/>
</dbReference>